<organism evidence="2 3">
    <name type="scientific">Streptosporangium lutulentum</name>
    <dbReference type="NCBI Taxonomy" id="1461250"/>
    <lineage>
        <taxon>Bacteria</taxon>
        <taxon>Bacillati</taxon>
        <taxon>Actinomycetota</taxon>
        <taxon>Actinomycetes</taxon>
        <taxon>Streptosporangiales</taxon>
        <taxon>Streptosporangiaceae</taxon>
        <taxon>Streptosporangium</taxon>
    </lineage>
</organism>
<sequence length="307" mass="33588">MSDWEFIKHRTAADGAVWRSTDGGFYKRTGDHTVKEEADFQRRAAELGYPVPQIVADGIEEGRHFFTERSLGEVSLHDAALTGAGGQVADSVIEAAAAISGRLLEAQARTALPAGPQRVRAWVRQAGFTDNVFAENPDLDTPRVHAALDEVVERLSGVAMCHSHLDYGLPNAFTTGVIDWQHHGLAPLGYDVYPMLDIVAFKGGGKGYRLTPAQRAHYLTALDEVATGAYGCPLSGYLADFLLVKCLFFLALMRPVDVSRHDKRLKWHYRRALAQMGLEHYASTTTIDTATFPTLAQFTATFAPTAP</sequence>
<gene>
    <name evidence="2" type="ORF">J2853_009545</name>
</gene>
<proteinExistence type="predicted"/>
<reference evidence="2 3" key="1">
    <citation type="submission" date="2023-07" db="EMBL/GenBank/DDBJ databases">
        <title>Sequencing the genomes of 1000 actinobacteria strains.</title>
        <authorList>
            <person name="Klenk H.-P."/>
        </authorList>
    </citation>
    <scope>NUCLEOTIDE SEQUENCE [LARGE SCALE GENOMIC DNA]</scope>
    <source>
        <strain evidence="2 3">DSM 46740</strain>
    </source>
</reference>
<comment type="caution">
    <text evidence="2">The sequence shown here is derived from an EMBL/GenBank/DDBJ whole genome shotgun (WGS) entry which is preliminary data.</text>
</comment>
<dbReference type="EMBL" id="JAUSQU010000002">
    <property type="protein sequence ID" value="MDP9850249.1"/>
    <property type="molecule type" value="Genomic_DNA"/>
</dbReference>
<dbReference type="InterPro" id="IPR002575">
    <property type="entry name" value="Aminoglycoside_PTrfase"/>
</dbReference>
<feature type="domain" description="Aminoglycoside phosphotransferase" evidence="1">
    <location>
        <begin position="32"/>
        <end position="205"/>
    </location>
</feature>
<dbReference type="RefSeq" id="WP_307569179.1">
    <property type="nucleotide sequence ID" value="NZ_JAUSQU010000002.1"/>
</dbReference>
<dbReference type="Proteomes" id="UP001225356">
    <property type="component" value="Unassembled WGS sequence"/>
</dbReference>
<keyword evidence="3" id="KW-1185">Reference proteome</keyword>
<protein>
    <recommendedName>
        <fullName evidence="1">Aminoglycoside phosphotransferase domain-containing protein</fullName>
    </recommendedName>
</protein>
<evidence type="ECO:0000259" key="1">
    <source>
        <dbReference type="Pfam" id="PF01636"/>
    </source>
</evidence>
<evidence type="ECO:0000313" key="3">
    <source>
        <dbReference type="Proteomes" id="UP001225356"/>
    </source>
</evidence>
<name>A0ABT9QW35_9ACTN</name>
<evidence type="ECO:0000313" key="2">
    <source>
        <dbReference type="EMBL" id="MDP9850249.1"/>
    </source>
</evidence>
<dbReference type="InterPro" id="IPR011009">
    <property type="entry name" value="Kinase-like_dom_sf"/>
</dbReference>
<dbReference type="SUPFAM" id="SSF56112">
    <property type="entry name" value="Protein kinase-like (PK-like)"/>
    <property type="match status" value="1"/>
</dbReference>
<accession>A0ABT9QW35</accession>
<dbReference type="Pfam" id="PF01636">
    <property type="entry name" value="APH"/>
    <property type="match status" value="1"/>
</dbReference>